<protein>
    <recommendedName>
        <fullName evidence="5">LamG-like jellyroll fold domain-containing protein</fullName>
    </recommendedName>
</protein>
<feature type="domain" description="LamG-like jellyroll fold" evidence="5">
    <location>
        <begin position="836"/>
        <end position="982"/>
    </location>
</feature>
<feature type="compositionally biased region" description="Basic and acidic residues" evidence="3">
    <location>
        <begin position="583"/>
        <end position="592"/>
    </location>
</feature>
<dbReference type="SUPFAM" id="SSF49899">
    <property type="entry name" value="Concanavalin A-like lectins/glucanases"/>
    <property type="match status" value="2"/>
</dbReference>
<feature type="signal peptide" evidence="4">
    <location>
        <begin position="1"/>
        <end position="45"/>
    </location>
</feature>
<feature type="region of interest" description="Disordered" evidence="3">
    <location>
        <begin position="583"/>
        <end position="602"/>
    </location>
</feature>
<reference evidence="6" key="1">
    <citation type="submission" date="2020-01" db="EMBL/GenBank/DDBJ databases">
        <title>Insect and environment-associated Actinomycetes.</title>
        <authorList>
            <person name="Currrie C."/>
            <person name="Chevrette M."/>
            <person name="Carlson C."/>
            <person name="Stubbendieck R."/>
            <person name="Wendt-Pienkowski E."/>
        </authorList>
    </citation>
    <scope>NUCLEOTIDE SEQUENCE</scope>
    <source>
        <strain evidence="6">SID12501</strain>
    </source>
</reference>
<organism evidence="6">
    <name type="scientific">Streptomyces sp. SID12501</name>
    <dbReference type="NCBI Taxonomy" id="2706042"/>
    <lineage>
        <taxon>Bacteria</taxon>
        <taxon>Bacillati</taxon>
        <taxon>Actinomycetota</taxon>
        <taxon>Actinomycetes</taxon>
        <taxon>Kitasatosporales</taxon>
        <taxon>Streptomycetaceae</taxon>
        <taxon>Streptomyces</taxon>
    </lineage>
</organism>
<dbReference type="Gene3D" id="2.60.120.200">
    <property type="match status" value="2"/>
</dbReference>
<feature type="domain" description="LamG-like jellyroll fold" evidence="5">
    <location>
        <begin position="1062"/>
        <end position="1219"/>
    </location>
</feature>
<dbReference type="AlphaFoldDB" id="A0A6B3BM98"/>
<comment type="caution">
    <text evidence="6">The sequence shown here is derived from an EMBL/GenBank/DDBJ whole genome shotgun (WGS) entry which is preliminary data.</text>
</comment>
<keyword evidence="1 4" id="KW-0732">Signal</keyword>
<evidence type="ECO:0000256" key="1">
    <source>
        <dbReference type="ARBA" id="ARBA00022729"/>
    </source>
</evidence>
<dbReference type="SMART" id="SM00560">
    <property type="entry name" value="LamGL"/>
    <property type="match status" value="2"/>
</dbReference>
<dbReference type="InterPro" id="IPR006558">
    <property type="entry name" value="LamG-like"/>
</dbReference>
<name>A0A6B3BM98_9ACTN</name>
<dbReference type="GO" id="GO:0006955">
    <property type="term" value="P:immune response"/>
    <property type="evidence" value="ECO:0007669"/>
    <property type="project" value="InterPro"/>
</dbReference>
<evidence type="ECO:0000313" key="6">
    <source>
        <dbReference type="EMBL" id="NEC85672.1"/>
    </source>
</evidence>
<feature type="region of interest" description="Disordered" evidence="3">
    <location>
        <begin position="272"/>
        <end position="292"/>
    </location>
</feature>
<evidence type="ECO:0000256" key="4">
    <source>
        <dbReference type="SAM" id="SignalP"/>
    </source>
</evidence>
<feature type="chain" id="PRO_5025328870" description="LamG-like jellyroll fold domain-containing protein" evidence="4">
    <location>
        <begin position="46"/>
        <end position="1230"/>
    </location>
</feature>
<evidence type="ECO:0000256" key="2">
    <source>
        <dbReference type="ARBA" id="ARBA00023157"/>
    </source>
</evidence>
<dbReference type="EMBL" id="JAAGLU010000005">
    <property type="protein sequence ID" value="NEC85672.1"/>
    <property type="molecule type" value="Genomic_DNA"/>
</dbReference>
<dbReference type="InterPro" id="IPR042837">
    <property type="entry name" value="PTX3"/>
</dbReference>
<dbReference type="Pfam" id="PF13385">
    <property type="entry name" value="Laminin_G_3"/>
    <property type="match status" value="1"/>
</dbReference>
<sequence>MGRDALRCPQRGSVGRARRLVSGLTVTALLAALPALGVTTSVARADDTEPPTSEASAALEQAAASGEAVEVVGAREEYATTHANPDGYSFTLTQSVVPVRVAQPDGSWAEPDATLERRADGSIGPKASVADISLSAGGDGGGLVKLAEDGRWLSLSWPGSLPKPVLDGASATYAEVLPGVDLRMTATVEGVRQVLIVKSAEAAANPELERIEFSLKTQGLTVSARAGGGLAAVDENGNTVFRSPAARMWDSAGDAAESGTTTMSLAAADDEPVVDGHGETSADPAEGPGNGDVSVVMPVELTDDAVAVVPDVGLLSGENTVYPLYIDPDVGLEASERTVLSSDGDTFYNFSGGDDGEGVGYCDTYVTGGYAYYCGSGYKQRMYFQFGATGLAGKRVLDATFTVTEKWSMSCEKSVVDLVRTGEISSATRWPGPTAKWDLLGDRTVSAGRGAMCDPDQPDAPISFNDDPDQSYENLTNTVKVFAAGGFDRLTLMLKAHNENDPNSWKRFDDNAALVVTYVGLPAVPTYPGIVQKNSVLCSTKSAAPTVIADPQPMLTARPQTAAGGGAYAHLRAHFYVQREQNDGTWKTETEPVRPSGGSVGNNEQVKAVTPIVLTEKKTYRMAVFTRSLYNSDDSFLESSSTVTTKGWCYFKIDSAGPKAPVITFGGPYAECSDCAPVGGPGIKGKFTFSRNPEDNTVNTGYRYKLSTDEESSQWFSGDTVTLWITPSRAGTATLEVQARDSAGEGDTAAVDFKVAEGQRAVGRWHLNEPTGTSAADTATEGVRHGMTLHGAGSGRSALARRGDGDLSLWLNGDPADATRQSGYADTSEAVVDTRYSFTASAWVNLSDASSYRTILSQTGSDNSSFSLYYSSGVQRWVFLRSWYENGVRKSEGADASATGVPLNTWVHVAGSYDAENRAIRLYVNGRPQGGSVALPSTSDATVAGGALQVGRVAFASGGTYQNYMSGRVDEIAVWQRLLTDDDVAIEAQLLDENNKAYVERVADWNPNGATAGTNIPLADAGTGYGRSLKLSNGASLDSKAIVLDGTNDTATATGSVVDDTGAFTVTTAVELDGEAMALKADGYISQVVGQRSADGSSWGLWFEKTAAVDDPQTETKTVEGKWYFGRRTDKAWTAVVSNAATVVTPNSVTRLTGVFDAPARTISLYIGGNQNGADLEYTAVAGSGDFAVGTGFVDSAWGHYLAGRITRIRIWAGAMSGQQVNDIVGGSDG</sequence>
<gene>
    <name evidence="6" type="ORF">G3I71_07485</name>
</gene>
<proteinExistence type="predicted"/>
<evidence type="ECO:0000259" key="5">
    <source>
        <dbReference type="SMART" id="SM00560"/>
    </source>
</evidence>
<accession>A0A6B3BM98</accession>
<dbReference type="InterPro" id="IPR013320">
    <property type="entry name" value="ConA-like_dom_sf"/>
</dbReference>
<keyword evidence="2" id="KW-1015">Disulfide bond</keyword>
<dbReference type="PANTHER" id="PTHR46943">
    <property type="entry name" value="PENTRAXIN-RELATED PROTEIN PTX3"/>
    <property type="match status" value="1"/>
</dbReference>
<dbReference type="PANTHER" id="PTHR46943:SF1">
    <property type="entry name" value="PENTRAXIN-RELATED PROTEIN PTX3"/>
    <property type="match status" value="1"/>
</dbReference>
<evidence type="ECO:0000256" key="3">
    <source>
        <dbReference type="SAM" id="MobiDB-lite"/>
    </source>
</evidence>